<keyword evidence="2" id="KW-1185">Reference proteome</keyword>
<sequence length="116" mass="13007">MIRRCIALVIPARLSEEVTAKSQDVRHGTLQALYGPLDCIVNGDWQVYLRADSRNLRPNLRATQLLRETGLYLPEVAGNAIYLGRAEHGWDTDAPAHLIRLAEKLFDTRLSVGELV</sequence>
<accession>A0AAX3EQF0</accession>
<name>A0AAX3EQF0_PAEUR</name>
<dbReference type="RefSeq" id="WP_264450261.1">
    <property type="nucleotide sequence ID" value="NZ_CP101191.1"/>
</dbReference>
<evidence type="ECO:0000313" key="1">
    <source>
        <dbReference type="EMBL" id="UYW00239.1"/>
    </source>
</evidence>
<dbReference type="AlphaFoldDB" id="A0AAX3EQF0"/>
<protein>
    <submittedName>
        <fullName evidence="1">Uncharacterized protein</fullName>
    </submittedName>
</protein>
<gene>
    <name evidence="1" type="ORF">NL394_23890</name>
</gene>
<reference evidence="1" key="1">
    <citation type="submission" date="2022-07" db="EMBL/GenBank/DDBJ databases">
        <authorList>
            <person name="Wu T."/>
        </authorList>
    </citation>
    <scope>NUCLEOTIDE SEQUENCE</scope>
    <source>
        <strain evidence="1">SD-1</strain>
        <plasmid evidence="1">unnamed6</plasmid>
    </source>
</reference>
<evidence type="ECO:0000313" key="2">
    <source>
        <dbReference type="Proteomes" id="UP001163293"/>
    </source>
</evidence>
<proteinExistence type="predicted"/>
<organism evidence="1 2">
    <name type="scientific">Paenarthrobacter ureafaciens</name>
    <dbReference type="NCBI Taxonomy" id="37931"/>
    <lineage>
        <taxon>Bacteria</taxon>
        <taxon>Bacillati</taxon>
        <taxon>Actinomycetota</taxon>
        <taxon>Actinomycetes</taxon>
        <taxon>Micrococcales</taxon>
        <taxon>Micrococcaceae</taxon>
        <taxon>Paenarthrobacter</taxon>
    </lineage>
</organism>
<dbReference type="EMBL" id="CP101191">
    <property type="protein sequence ID" value="UYW00239.1"/>
    <property type="molecule type" value="Genomic_DNA"/>
</dbReference>
<dbReference type="Proteomes" id="UP001163293">
    <property type="component" value="Plasmid unnamed6"/>
</dbReference>
<geneLocation type="plasmid" evidence="1 2">
    <name>unnamed6</name>
</geneLocation>
<keyword evidence="1" id="KW-0614">Plasmid</keyword>